<reference evidence="2 3" key="1">
    <citation type="submission" date="2011-04" db="EMBL/GenBank/DDBJ databases">
        <title>The Genome Sequence of Clostridium citroniae WAL-19142.</title>
        <authorList>
            <consortium name="The Broad Institute Genome Sequencing Platform"/>
            <person name="Earl A."/>
            <person name="Ward D."/>
            <person name="Feldgarden M."/>
            <person name="Gevers D."/>
            <person name="Warren Y.A."/>
            <person name="Tyrrell K.L."/>
            <person name="Citron D.M."/>
            <person name="Goldstein E.J."/>
            <person name="Daigneault M."/>
            <person name="Allen-Vercoe E."/>
            <person name="Young S.K."/>
            <person name="Zeng Q."/>
            <person name="Gargeya S."/>
            <person name="Fitzgerald M."/>
            <person name="Haas B."/>
            <person name="Abouelleil A."/>
            <person name="Alvarado L."/>
            <person name="Arachchi H.M."/>
            <person name="Berlin A."/>
            <person name="Brown A."/>
            <person name="Chapman S.B."/>
            <person name="Chen Z."/>
            <person name="Dunbar C."/>
            <person name="Freedman E."/>
            <person name="Gearin G."/>
            <person name="Gellesch M."/>
            <person name="Goldberg J."/>
            <person name="Griggs A."/>
            <person name="Gujja S."/>
            <person name="Heilman E.R."/>
            <person name="Heiman D."/>
            <person name="Howarth C."/>
            <person name="Larson L."/>
            <person name="Lui A."/>
            <person name="MacDonald P.J."/>
            <person name="Mehta T."/>
            <person name="Montmayeur A."/>
            <person name="Murphy C."/>
            <person name="Neiman D."/>
            <person name="Pearson M."/>
            <person name="Priest M."/>
            <person name="Roberts A."/>
            <person name="Saif S."/>
            <person name="Shea T."/>
            <person name="Shenoy N."/>
            <person name="Sisk P."/>
            <person name="Stolte C."/>
            <person name="Sykes S."/>
            <person name="White J."/>
            <person name="Yandava C."/>
            <person name="Wortman J."/>
            <person name="Nusbaum C."/>
            <person name="Birren B."/>
        </authorList>
    </citation>
    <scope>NUCLEOTIDE SEQUENCE [LARGE SCALE GENOMIC DNA]</scope>
    <source>
        <strain evidence="2 3">WAL-19142</strain>
    </source>
</reference>
<dbReference type="EMBL" id="ADLK01000026">
    <property type="protein sequence ID" value="KMW17814.1"/>
    <property type="molecule type" value="Genomic_DNA"/>
</dbReference>
<proteinExistence type="predicted"/>
<dbReference type="GeneID" id="93166348"/>
<evidence type="ECO:0000313" key="3">
    <source>
        <dbReference type="Proteomes" id="UP000037392"/>
    </source>
</evidence>
<organism evidence="2 3">
    <name type="scientific">[Clostridium] citroniae WAL-19142</name>
    <dbReference type="NCBI Taxonomy" id="742734"/>
    <lineage>
        <taxon>Bacteria</taxon>
        <taxon>Bacillati</taxon>
        <taxon>Bacillota</taxon>
        <taxon>Clostridia</taxon>
        <taxon>Lachnospirales</taxon>
        <taxon>Lachnospiraceae</taxon>
        <taxon>Enterocloster</taxon>
    </lineage>
</organism>
<dbReference type="AlphaFoldDB" id="A0A0J9C018"/>
<gene>
    <name evidence="2" type="ORF">HMPREF9470_03503</name>
</gene>
<evidence type="ECO:0000256" key="1">
    <source>
        <dbReference type="SAM" id="Coils"/>
    </source>
</evidence>
<accession>A0A0J9C018</accession>
<keyword evidence="1" id="KW-0175">Coiled coil</keyword>
<dbReference type="PATRIC" id="fig|742734.4.peg.3757"/>
<evidence type="ECO:0000313" key="2">
    <source>
        <dbReference type="EMBL" id="KMW17814.1"/>
    </source>
</evidence>
<dbReference type="Proteomes" id="UP000037392">
    <property type="component" value="Unassembled WGS sequence"/>
</dbReference>
<name>A0A0J9C018_9FIRM</name>
<protein>
    <submittedName>
        <fullName evidence="2">Uncharacterized protein</fullName>
    </submittedName>
</protein>
<comment type="caution">
    <text evidence="2">The sequence shown here is derived from an EMBL/GenBank/DDBJ whole genome shotgun (WGS) entry which is preliminary data.</text>
</comment>
<dbReference type="OrthoDB" id="2059991at2"/>
<feature type="coiled-coil region" evidence="1">
    <location>
        <begin position="10"/>
        <end position="51"/>
    </location>
</feature>
<sequence length="81" mass="9466">MARGVRKSPLERLQDELAEVRDSIAQYESCLETLKEKEKSIQNQIELEEFKEFKSMLNEQGMTMDDIRELVSTQNEIQQSA</sequence>
<dbReference type="RefSeq" id="WP_048930349.1">
    <property type="nucleotide sequence ID" value="NZ_KQ235880.1"/>
</dbReference>